<reference evidence="2" key="1">
    <citation type="journal article" date="2022" name="Arch. Microbiol.">
        <title>Bacteroides muris sp. nov. isolated from the cecum of wild-derived house mice.</title>
        <authorList>
            <person name="Fokt H."/>
            <person name="Unni R."/>
            <person name="Repnik U."/>
            <person name="Schmitz R.A."/>
            <person name="Bramkamp M."/>
            <person name="Baines J.F."/>
            <person name="Unterweger D."/>
        </authorList>
    </citation>
    <scope>NUCLEOTIDE SEQUENCE</scope>
    <source>
        <strain evidence="2">KH569_7</strain>
    </source>
</reference>
<dbReference type="Gene3D" id="1.10.260.40">
    <property type="entry name" value="lambda repressor-like DNA-binding domains"/>
    <property type="match status" value="1"/>
</dbReference>
<dbReference type="InterPro" id="IPR010982">
    <property type="entry name" value="Lambda_DNA-bd_dom_sf"/>
</dbReference>
<dbReference type="Proteomes" id="UP001143810">
    <property type="component" value="Unassembled WGS sequence"/>
</dbReference>
<protein>
    <submittedName>
        <fullName evidence="2">Helix-turn-helix transcriptional regulator</fullName>
    </submittedName>
</protein>
<dbReference type="InterPro" id="IPR001387">
    <property type="entry name" value="Cro/C1-type_HTH"/>
</dbReference>
<sequence length="85" mass="9958">MGKTGCLNRLRVVMADKMLTNKWLAEQMGMSEITVSRWRSNKLQPSLAQLVEISRILKVEVQDLIEIKYNEESTQLTEENKIEYR</sequence>
<dbReference type="PROSITE" id="PS50943">
    <property type="entry name" value="HTH_CROC1"/>
    <property type="match status" value="1"/>
</dbReference>
<dbReference type="RefSeq" id="WP_162222907.1">
    <property type="nucleotide sequence ID" value="NZ_JAMZEE010000037.1"/>
</dbReference>
<evidence type="ECO:0000259" key="1">
    <source>
        <dbReference type="PROSITE" id="PS50943"/>
    </source>
</evidence>
<dbReference type="SUPFAM" id="SSF47413">
    <property type="entry name" value="lambda repressor-like DNA-binding domains"/>
    <property type="match status" value="1"/>
</dbReference>
<evidence type="ECO:0000313" key="3">
    <source>
        <dbReference type="Proteomes" id="UP001143810"/>
    </source>
</evidence>
<dbReference type="SMART" id="SM00530">
    <property type="entry name" value="HTH_XRE"/>
    <property type="match status" value="1"/>
</dbReference>
<dbReference type="EMBL" id="JAMZEE010000037">
    <property type="protein sequence ID" value="MCR6509185.1"/>
    <property type="molecule type" value="Genomic_DNA"/>
</dbReference>
<evidence type="ECO:0000313" key="2">
    <source>
        <dbReference type="EMBL" id="MCR6509185.1"/>
    </source>
</evidence>
<name>A0A9X2P0U6_9BACE</name>
<dbReference type="AlphaFoldDB" id="A0A9X2P0U6"/>
<dbReference type="CDD" id="cd00093">
    <property type="entry name" value="HTH_XRE"/>
    <property type="match status" value="1"/>
</dbReference>
<organism evidence="2 3">
    <name type="scientific">Bacteroides muris</name>
    <name type="common">ex Fokt et al. 2023</name>
    <dbReference type="NCBI Taxonomy" id="2937417"/>
    <lineage>
        <taxon>Bacteria</taxon>
        <taxon>Pseudomonadati</taxon>
        <taxon>Bacteroidota</taxon>
        <taxon>Bacteroidia</taxon>
        <taxon>Bacteroidales</taxon>
        <taxon>Bacteroidaceae</taxon>
        <taxon>Bacteroides</taxon>
    </lineage>
</organism>
<gene>
    <name evidence="2" type="ORF">M1B78_13695</name>
</gene>
<dbReference type="Pfam" id="PF13443">
    <property type="entry name" value="HTH_26"/>
    <property type="match status" value="1"/>
</dbReference>
<feature type="domain" description="HTH cro/C1-type" evidence="1">
    <location>
        <begin position="24"/>
        <end position="64"/>
    </location>
</feature>
<comment type="caution">
    <text evidence="2">The sequence shown here is derived from an EMBL/GenBank/DDBJ whole genome shotgun (WGS) entry which is preliminary data.</text>
</comment>
<accession>A0A9X2P0U6</accession>
<reference evidence="2" key="2">
    <citation type="submission" date="2022-04" db="EMBL/GenBank/DDBJ databases">
        <authorList>
            <person name="Fokt H."/>
            <person name="Baines J."/>
        </authorList>
    </citation>
    <scope>NUCLEOTIDE SEQUENCE</scope>
    <source>
        <strain evidence="2">KH569_7</strain>
    </source>
</reference>
<dbReference type="GO" id="GO:0003677">
    <property type="term" value="F:DNA binding"/>
    <property type="evidence" value="ECO:0007669"/>
    <property type="project" value="InterPro"/>
</dbReference>
<proteinExistence type="predicted"/>